<comment type="similarity">
    <text evidence="2 8">Belongs to the type II topoisomerase GyrA/ParC subunit family.</text>
</comment>
<dbReference type="PANTHER" id="PTHR43493">
    <property type="entry name" value="DNA GYRASE/TOPOISOMERASE SUBUNIT A"/>
    <property type="match status" value="1"/>
</dbReference>
<keyword evidence="8" id="KW-0963">Cytoplasm</keyword>
<dbReference type="GO" id="GO:0009330">
    <property type="term" value="C:DNA topoisomerase type II (double strand cut, ATP-hydrolyzing) complex"/>
    <property type="evidence" value="ECO:0007669"/>
    <property type="project" value="TreeGrafter"/>
</dbReference>
<comment type="subunit">
    <text evidence="8">Heterotetramer, composed of two GyrA and two GyrB chains. In the heterotetramer, GyrA contains the active site tyrosine that forms a transient covalent intermediate with DNA, while GyrB binds cofactors and catalyzes ATP hydrolysis.</text>
</comment>
<feature type="region of interest" description="Disordered" evidence="10">
    <location>
        <begin position="907"/>
        <end position="947"/>
    </location>
</feature>
<evidence type="ECO:0000256" key="4">
    <source>
        <dbReference type="ARBA" id="ARBA00022840"/>
    </source>
</evidence>
<dbReference type="GO" id="GO:0005737">
    <property type="term" value="C:cytoplasm"/>
    <property type="evidence" value="ECO:0007669"/>
    <property type="project" value="UniProtKB-SubCell"/>
</dbReference>
<dbReference type="Proteomes" id="UP000278222">
    <property type="component" value="Unassembled WGS sequence"/>
</dbReference>
<dbReference type="InterPro" id="IPR013760">
    <property type="entry name" value="Topo_IIA-like_dom_sf"/>
</dbReference>
<dbReference type="HAMAP" id="MF_01897">
    <property type="entry name" value="GyrA"/>
    <property type="match status" value="1"/>
</dbReference>
<keyword evidence="13" id="KW-1185">Reference proteome</keyword>
<dbReference type="FunFam" id="3.30.1360.40:FF:000002">
    <property type="entry name" value="DNA gyrase subunit A"/>
    <property type="match status" value="1"/>
</dbReference>
<evidence type="ECO:0000256" key="7">
    <source>
        <dbReference type="ARBA" id="ARBA00023235"/>
    </source>
</evidence>
<keyword evidence="5 8" id="KW-0799">Topoisomerase</keyword>
<dbReference type="FunFam" id="3.90.199.10:FF:000001">
    <property type="entry name" value="DNA gyrase subunit A"/>
    <property type="match status" value="1"/>
</dbReference>
<organism evidence="12 13">
    <name type="scientific">Stella humosa</name>
    <dbReference type="NCBI Taxonomy" id="94"/>
    <lineage>
        <taxon>Bacteria</taxon>
        <taxon>Pseudomonadati</taxon>
        <taxon>Pseudomonadota</taxon>
        <taxon>Alphaproteobacteria</taxon>
        <taxon>Rhodospirillales</taxon>
        <taxon>Stellaceae</taxon>
        <taxon>Stella</taxon>
    </lineage>
</organism>
<name>A0A3N1M9E1_9PROT</name>
<dbReference type="SMART" id="SM00434">
    <property type="entry name" value="TOP4c"/>
    <property type="match status" value="1"/>
</dbReference>
<dbReference type="SUPFAM" id="SSF101904">
    <property type="entry name" value="GyrA/ParC C-terminal domain-like"/>
    <property type="match status" value="1"/>
</dbReference>
<dbReference type="GO" id="GO:0005694">
    <property type="term" value="C:chromosome"/>
    <property type="evidence" value="ECO:0007669"/>
    <property type="project" value="InterPro"/>
</dbReference>
<dbReference type="Pfam" id="PF00521">
    <property type="entry name" value="DNA_topoisoIV"/>
    <property type="match status" value="1"/>
</dbReference>
<dbReference type="Gene3D" id="1.10.268.10">
    <property type="entry name" value="Topoisomerase, domain 3"/>
    <property type="match status" value="1"/>
</dbReference>
<dbReference type="RefSeq" id="WP_276330456.1">
    <property type="nucleotide sequence ID" value="NZ_RJKX01000013.1"/>
</dbReference>
<evidence type="ECO:0000256" key="5">
    <source>
        <dbReference type="ARBA" id="ARBA00023029"/>
    </source>
</evidence>
<dbReference type="InterPro" id="IPR006691">
    <property type="entry name" value="GyrA/parC_rep"/>
</dbReference>
<evidence type="ECO:0000313" key="13">
    <source>
        <dbReference type="Proteomes" id="UP000278222"/>
    </source>
</evidence>
<evidence type="ECO:0000256" key="8">
    <source>
        <dbReference type="HAMAP-Rule" id="MF_01897"/>
    </source>
</evidence>
<dbReference type="Gene3D" id="2.120.10.90">
    <property type="entry name" value="DNA gyrase/topoisomerase IV, subunit A, C-terminal"/>
    <property type="match status" value="1"/>
</dbReference>
<dbReference type="InterPro" id="IPR002205">
    <property type="entry name" value="Topo_IIA_dom_A"/>
</dbReference>
<evidence type="ECO:0000256" key="1">
    <source>
        <dbReference type="ARBA" id="ARBA00000185"/>
    </source>
</evidence>
<dbReference type="GO" id="GO:0003677">
    <property type="term" value="F:DNA binding"/>
    <property type="evidence" value="ECO:0007669"/>
    <property type="project" value="UniProtKB-UniRule"/>
</dbReference>
<dbReference type="InterPro" id="IPR013758">
    <property type="entry name" value="Topo_IIA_A/C_ab"/>
</dbReference>
<evidence type="ECO:0000256" key="6">
    <source>
        <dbReference type="ARBA" id="ARBA00023125"/>
    </source>
</evidence>
<dbReference type="GO" id="GO:0005524">
    <property type="term" value="F:ATP binding"/>
    <property type="evidence" value="ECO:0007669"/>
    <property type="project" value="UniProtKB-UniRule"/>
</dbReference>
<dbReference type="EC" id="5.6.2.2" evidence="8"/>
<reference evidence="12 13" key="1">
    <citation type="submission" date="2018-11" db="EMBL/GenBank/DDBJ databases">
        <title>Genomic Encyclopedia of Type Strains, Phase IV (KMG-IV): sequencing the most valuable type-strain genomes for metagenomic binning, comparative biology and taxonomic classification.</title>
        <authorList>
            <person name="Goeker M."/>
        </authorList>
    </citation>
    <scope>NUCLEOTIDE SEQUENCE [LARGE SCALE GENOMIC DNA]</scope>
    <source>
        <strain evidence="12 13">DSM 5900</strain>
    </source>
</reference>
<dbReference type="GO" id="GO:0034335">
    <property type="term" value="F:DNA negative supercoiling activity"/>
    <property type="evidence" value="ECO:0007669"/>
    <property type="project" value="UniProtKB-ARBA"/>
</dbReference>
<dbReference type="InterPro" id="IPR013757">
    <property type="entry name" value="Topo_IIA_A_a_sf"/>
</dbReference>
<dbReference type="NCBIfam" id="NF004043">
    <property type="entry name" value="PRK05560.1"/>
    <property type="match status" value="1"/>
</dbReference>
<feature type="short sequence motif" description="GyrA-box" evidence="8">
    <location>
        <begin position="553"/>
        <end position="559"/>
    </location>
</feature>
<dbReference type="GO" id="GO:0006265">
    <property type="term" value="P:DNA topological change"/>
    <property type="evidence" value="ECO:0007669"/>
    <property type="project" value="UniProtKB-UniRule"/>
</dbReference>
<comment type="catalytic activity">
    <reaction evidence="1 8 9">
        <text>ATP-dependent breakage, passage and rejoining of double-stranded DNA.</text>
        <dbReference type="EC" id="5.6.2.2"/>
    </reaction>
</comment>
<evidence type="ECO:0000259" key="11">
    <source>
        <dbReference type="PROSITE" id="PS52040"/>
    </source>
</evidence>
<dbReference type="Gene3D" id="3.90.199.10">
    <property type="entry name" value="Topoisomerase II, domain 5"/>
    <property type="match status" value="1"/>
</dbReference>
<dbReference type="FunFam" id="1.10.268.10:FF:000001">
    <property type="entry name" value="DNA gyrase subunit A"/>
    <property type="match status" value="1"/>
</dbReference>
<keyword evidence="4 8" id="KW-0067">ATP-binding</keyword>
<dbReference type="Gene3D" id="3.30.1360.40">
    <property type="match status" value="1"/>
</dbReference>
<comment type="caution">
    <text evidence="12">The sequence shown here is derived from an EMBL/GenBank/DDBJ whole genome shotgun (WGS) entry which is preliminary data.</text>
</comment>
<comment type="miscellaneous">
    <text evidence="8">Few gyrases are as efficient as E.coli at forming negative supercoils. Not all organisms have 2 type II topoisomerases; in organisms with a single type II topoisomerase this enzyme also has to decatenate newly replicated chromosomes.</text>
</comment>
<keyword evidence="6 8" id="KW-0238">DNA-binding</keyword>
<gene>
    <name evidence="8" type="primary">gyrA</name>
    <name evidence="12" type="ORF">EDC65_1639</name>
</gene>
<protein>
    <recommendedName>
        <fullName evidence="8">DNA gyrase subunit A</fullName>
        <ecNumber evidence="8">5.6.2.2</ecNumber>
    </recommendedName>
</protein>
<dbReference type="InterPro" id="IPR035516">
    <property type="entry name" value="Gyrase/topoIV_suA_C"/>
</dbReference>
<feature type="compositionally biased region" description="Low complexity" evidence="10">
    <location>
        <begin position="911"/>
        <end position="936"/>
    </location>
</feature>
<dbReference type="PANTHER" id="PTHR43493:SF5">
    <property type="entry name" value="DNA GYRASE SUBUNIT A, CHLOROPLASTIC_MITOCHONDRIAL"/>
    <property type="match status" value="1"/>
</dbReference>
<comment type="subcellular location">
    <subcellularLocation>
        <location evidence="8">Cytoplasm</location>
    </subcellularLocation>
</comment>
<evidence type="ECO:0000256" key="2">
    <source>
        <dbReference type="ARBA" id="ARBA00008263"/>
    </source>
</evidence>
<evidence type="ECO:0000256" key="9">
    <source>
        <dbReference type="PROSITE-ProRule" id="PRU01384"/>
    </source>
</evidence>
<evidence type="ECO:0000256" key="3">
    <source>
        <dbReference type="ARBA" id="ARBA00022741"/>
    </source>
</evidence>
<dbReference type="InterPro" id="IPR005743">
    <property type="entry name" value="GyrA"/>
</dbReference>
<feature type="active site" description="O-(5'-phospho-DNA)-tyrosine intermediate" evidence="8 9">
    <location>
        <position position="125"/>
    </location>
</feature>
<dbReference type="Pfam" id="PF03989">
    <property type="entry name" value="DNA_gyraseA_C"/>
    <property type="match status" value="6"/>
</dbReference>
<dbReference type="InterPro" id="IPR050220">
    <property type="entry name" value="Type_II_DNA_Topoisomerases"/>
</dbReference>
<dbReference type="NCBIfam" id="NF004044">
    <property type="entry name" value="PRK05561.1"/>
    <property type="match status" value="1"/>
</dbReference>
<dbReference type="AlphaFoldDB" id="A0A3N1M9E1"/>
<dbReference type="CDD" id="cd00187">
    <property type="entry name" value="TOP4c"/>
    <property type="match status" value="1"/>
</dbReference>
<feature type="domain" description="Topo IIA-type catalytic" evidence="11">
    <location>
        <begin position="37"/>
        <end position="526"/>
    </location>
</feature>
<keyword evidence="7 8" id="KW-0413">Isomerase</keyword>
<dbReference type="PROSITE" id="PS52040">
    <property type="entry name" value="TOPO_IIA"/>
    <property type="match status" value="1"/>
</dbReference>
<dbReference type="SUPFAM" id="SSF56719">
    <property type="entry name" value="Type II DNA topoisomerase"/>
    <property type="match status" value="1"/>
</dbReference>
<dbReference type="GO" id="GO:0006261">
    <property type="term" value="P:DNA-templated DNA replication"/>
    <property type="evidence" value="ECO:0007669"/>
    <property type="project" value="UniProtKB-UniRule"/>
</dbReference>
<evidence type="ECO:0000256" key="10">
    <source>
        <dbReference type="SAM" id="MobiDB-lite"/>
    </source>
</evidence>
<proteinExistence type="inferred from homology"/>
<comment type="function">
    <text evidence="8">A type II topoisomerase that negatively supercoils closed circular double-stranded (ds) DNA in an ATP-dependent manner to modulate DNA topology and maintain chromosomes in an underwound state. Negative supercoiling favors strand separation, and DNA replication, transcription, recombination and repair, all of which involve strand separation. Also able to catalyze the interconversion of other topological isomers of dsDNA rings, including catenanes and knotted rings. Type II topoisomerases break and join 2 DNA strands simultaneously in an ATP-dependent manner.</text>
</comment>
<accession>A0A3N1M9E1</accession>
<keyword evidence="3 8" id="KW-0547">Nucleotide-binding</keyword>
<dbReference type="EMBL" id="RJKX01000013">
    <property type="protein sequence ID" value="ROP99848.1"/>
    <property type="molecule type" value="Genomic_DNA"/>
</dbReference>
<evidence type="ECO:0000313" key="12">
    <source>
        <dbReference type="EMBL" id="ROP99848.1"/>
    </source>
</evidence>
<sequence>MVDAPSKPFDIAPVTIEDEMRRSYLDYAMSVIVARALPDVRDGLKPVHRRILYAMKENGYDWNRAYRKSARIVGDVMGKYHPHGDTAIYDAMVRMAQDFSMRLPLIDGQGNFGSMDGDRPAAMRYTEVRLARSAEALLEDIDRDTVDFQPNYDDTSREPMVLPARYPNLLVNGAGGIAVGMATNIPPHNLAEVIDACCAIIADPSLDDIGLMDIVPGPDFPTGGTIVGRRGIREAYLGGRGSITIRSKATIEEIRKDREAIVVTEIPYQVNKSRMMERIAETVQEKLIDGISELRDESDRDGVRVVIELKRDANPEVVLKQLYRFTPLETTFGINMLALDAGRPVQMGLRRVLDCFLAFREEVVSRRTAFELAKARERAHILLGLALSVANLDEVIALIRAAPDPASARAGLLARAWPIHDIGPLIALIDEPGHPVVDETYRLSEDQARAILELRLQRLTGLERDKIAEELRTIVAQIGEYLDILRSRPRRLEIIRDELLAVREQFETPRRTVIDEVEDETDLEDLIKPEPMVVTVSHGGYIKRTPLVTYRAQRRGGKGRSGMATRDEDFVSQVFVAGTHAPVLFFTSLGKVYLLKVWRLPPGNPTSRGKPMVQLLPLDTKAGERVTSVLALPEDREAHHGRSLMFATSTGNVRRNDLADFTNVKANGKIAMRLEEEGERLVGVVLCDESQDVLLATRGGKCIRFPVPEVRLFQSRTSTGVRGVRLAGDDEVIDISILRHVEADAGTRAAYLRRAAQERRSPGEGDGTVEDVAAPDTEEGADADAAAPERLLSDEEFLELAANDDLILTVTANGFGKRTSAYEYRVTRRGGSGIANIATSARNGSVVSAFPVAADAEIMLVTDGGQVIRMPVGDIRLAGRSTQGVILLRVADGERVVSAALLPAEADEAGDGAAVDGIAPDAPAPEAAAPETPTPDGTAVPPDSDPS</sequence>
<dbReference type="NCBIfam" id="TIGR01063">
    <property type="entry name" value="gyrA"/>
    <property type="match status" value="1"/>
</dbReference>